<accession>A0ABW5XQA9</accession>
<keyword evidence="2" id="KW-1185">Reference proteome</keyword>
<protein>
    <submittedName>
        <fullName evidence="1">Uncharacterized protein</fullName>
    </submittedName>
</protein>
<name>A0ABW5XQA9_9SPHI</name>
<reference evidence="2" key="1">
    <citation type="journal article" date="2019" name="Int. J. Syst. Evol. Microbiol.">
        <title>The Global Catalogue of Microorganisms (GCM) 10K type strain sequencing project: providing services to taxonomists for standard genome sequencing and annotation.</title>
        <authorList>
            <consortium name="The Broad Institute Genomics Platform"/>
            <consortium name="The Broad Institute Genome Sequencing Center for Infectious Disease"/>
            <person name="Wu L."/>
            <person name="Ma J."/>
        </authorList>
    </citation>
    <scope>NUCLEOTIDE SEQUENCE [LARGE SCALE GENOMIC DNA]</scope>
    <source>
        <strain evidence="2">KCTC 52232</strain>
    </source>
</reference>
<proteinExistence type="predicted"/>
<organism evidence="1 2">
    <name type="scientific">Mucilaginibacter antarcticus</name>
    <dbReference type="NCBI Taxonomy" id="1855725"/>
    <lineage>
        <taxon>Bacteria</taxon>
        <taxon>Pseudomonadati</taxon>
        <taxon>Bacteroidota</taxon>
        <taxon>Sphingobacteriia</taxon>
        <taxon>Sphingobacteriales</taxon>
        <taxon>Sphingobacteriaceae</taxon>
        <taxon>Mucilaginibacter</taxon>
    </lineage>
</organism>
<gene>
    <name evidence="1" type="ORF">ACFSYC_10730</name>
</gene>
<dbReference type="Proteomes" id="UP001597601">
    <property type="component" value="Unassembled WGS sequence"/>
</dbReference>
<evidence type="ECO:0000313" key="1">
    <source>
        <dbReference type="EMBL" id="MFD2865161.1"/>
    </source>
</evidence>
<comment type="caution">
    <text evidence="1">The sequence shown here is derived from an EMBL/GenBank/DDBJ whole genome shotgun (WGS) entry which is preliminary data.</text>
</comment>
<dbReference type="EMBL" id="JBHUON010000011">
    <property type="protein sequence ID" value="MFD2865161.1"/>
    <property type="molecule type" value="Genomic_DNA"/>
</dbReference>
<dbReference type="RefSeq" id="WP_377126980.1">
    <property type="nucleotide sequence ID" value="NZ_JBHUON010000011.1"/>
</dbReference>
<sequence>MRAENQAALRYILLDDIYLLQSDKTDLKNSTSTPVETQPADATPIATKQIEPVAQTPVLTPPVETKQPDIAAQTPVISALTQTPAPAYNYLGGNKKQFLILTNYTTAEFIAADHLSALQNILKRLEYGLDDVAIFNVHQSGYTIIDLVNYFKPEKLLILGEAAVPPGMGLPPLNQPKKMKSGLLLRSFSFDEMMASTDNKKAFWEQVKNL</sequence>
<evidence type="ECO:0000313" key="2">
    <source>
        <dbReference type="Proteomes" id="UP001597601"/>
    </source>
</evidence>